<evidence type="ECO:0000313" key="3">
    <source>
        <dbReference type="Proteomes" id="UP000239290"/>
    </source>
</evidence>
<comment type="caution">
    <text evidence="2">The sequence shown here is derived from an EMBL/GenBank/DDBJ whole genome shotgun (WGS) entry which is preliminary data.</text>
</comment>
<gene>
    <name evidence="2" type="ORF">C5613_24495</name>
</gene>
<protein>
    <submittedName>
        <fullName evidence="2">Uncharacterized protein</fullName>
    </submittedName>
</protein>
<dbReference type="Proteomes" id="UP000239290">
    <property type="component" value="Unassembled WGS sequence"/>
</dbReference>
<reference evidence="3" key="1">
    <citation type="submission" date="2018-02" db="EMBL/GenBank/DDBJ databases">
        <title>Draft genome sequencing of Rhodococcus opacus KU647198.</title>
        <authorList>
            <person name="Zheng B.-X."/>
        </authorList>
    </citation>
    <scope>NUCLEOTIDE SEQUENCE [LARGE SCALE GENOMIC DNA]</scope>
    <source>
        <strain evidence="3">04-OD7</strain>
    </source>
</reference>
<organism evidence="2 3">
    <name type="scientific">Rhodococcus opacus</name>
    <name type="common">Nocardia opaca</name>
    <dbReference type="NCBI Taxonomy" id="37919"/>
    <lineage>
        <taxon>Bacteria</taxon>
        <taxon>Bacillati</taxon>
        <taxon>Actinomycetota</taxon>
        <taxon>Actinomycetes</taxon>
        <taxon>Mycobacteriales</taxon>
        <taxon>Nocardiaceae</taxon>
        <taxon>Rhodococcus</taxon>
    </lineage>
</organism>
<dbReference type="EMBL" id="PUIO01000032">
    <property type="protein sequence ID" value="PQP22077.1"/>
    <property type="molecule type" value="Genomic_DNA"/>
</dbReference>
<feature type="region of interest" description="Disordered" evidence="1">
    <location>
        <begin position="1"/>
        <end position="26"/>
    </location>
</feature>
<accession>A0A2S8J527</accession>
<evidence type="ECO:0000313" key="2">
    <source>
        <dbReference type="EMBL" id="PQP22077.1"/>
    </source>
</evidence>
<name>A0A2S8J527_RHOOP</name>
<proteinExistence type="predicted"/>
<sequence>MPAPRTRRRSAGLPSEPVKATSRSRTWRIRRPHRSPATLENETADVMPVTFERYPSVTFVVSLPSIAHRLSPR</sequence>
<evidence type="ECO:0000256" key="1">
    <source>
        <dbReference type="SAM" id="MobiDB-lite"/>
    </source>
</evidence>
<dbReference type="AlphaFoldDB" id="A0A2S8J527"/>
<feature type="compositionally biased region" description="Basic residues" evidence="1">
    <location>
        <begin position="1"/>
        <end position="10"/>
    </location>
</feature>